<sequence length="145" mass="15892">MRILIVLIPVVLGSLELVSEYSSGIGWVLIGIGIYFLTAQYTGFWSPPKTGHVKFDWLSSLFFLFIAAKYGIDFLEGHQSNYLLGAIGFLLLGLSTIDVLIASVVAKQTSPSLQEVEKIVNTKFQAAFKYIGLGFILSSLVVHFG</sequence>
<feature type="transmembrane region" description="Helical" evidence="1">
    <location>
        <begin position="55"/>
        <end position="72"/>
    </location>
</feature>
<dbReference type="RefSeq" id="WP_165870518.1">
    <property type="nucleotide sequence ID" value="NZ_JBHRSN010000007.1"/>
</dbReference>
<comment type="caution">
    <text evidence="2">The sequence shown here is derived from an EMBL/GenBank/DDBJ whole genome shotgun (WGS) entry which is preliminary data.</text>
</comment>
<proteinExistence type="predicted"/>
<organism evidence="2 3">
    <name type="scientific">Alteromonas sediminis</name>
    <dbReference type="NCBI Taxonomy" id="2259342"/>
    <lineage>
        <taxon>Bacteria</taxon>
        <taxon>Pseudomonadati</taxon>
        <taxon>Pseudomonadota</taxon>
        <taxon>Gammaproteobacteria</taxon>
        <taxon>Alteromonadales</taxon>
        <taxon>Alteromonadaceae</taxon>
        <taxon>Alteromonas/Salinimonas group</taxon>
        <taxon>Alteromonas</taxon>
    </lineage>
</organism>
<keyword evidence="1" id="KW-0812">Transmembrane</keyword>
<dbReference type="EMBL" id="RPOK01000004">
    <property type="protein sequence ID" value="RPJ66066.1"/>
    <property type="molecule type" value="Genomic_DNA"/>
</dbReference>
<dbReference type="Proteomes" id="UP000275281">
    <property type="component" value="Unassembled WGS sequence"/>
</dbReference>
<keyword evidence="3" id="KW-1185">Reference proteome</keyword>
<feature type="transmembrane region" description="Helical" evidence="1">
    <location>
        <begin position="127"/>
        <end position="144"/>
    </location>
</feature>
<evidence type="ECO:0000313" key="2">
    <source>
        <dbReference type="EMBL" id="RPJ66066.1"/>
    </source>
</evidence>
<feature type="transmembrane region" description="Helical" evidence="1">
    <location>
        <begin position="84"/>
        <end position="106"/>
    </location>
</feature>
<name>A0A3N5Y0M4_9ALTE</name>
<accession>A0A3N5Y0M4</accession>
<protein>
    <submittedName>
        <fullName evidence="2">Uncharacterized protein</fullName>
    </submittedName>
</protein>
<evidence type="ECO:0000313" key="3">
    <source>
        <dbReference type="Proteomes" id="UP000275281"/>
    </source>
</evidence>
<dbReference type="AlphaFoldDB" id="A0A3N5Y0M4"/>
<feature type="transmembrane region" description="Helical" evidence="1">
    <location>
        <begin position="25"/>
        <end position="43"/>
    </location>
</feature>
<keyword evidence="1" id="KW-0472">Membrane</keyword>
<keyword evidence="1" id="KW-1133">Transmembrane helix</keyword>
<reference evidence="2 3" key="1">
    <citation type="submission" date="2018-11" db="EMBL/GenBank/DDBJ databases">
        <authorList>
            <person name="Ye M.-Q."/>
            <person name="Du Z.-J."/>
        </authorList>
    </citation>
    <scope>NUCLEOTIDE SEQUENCE [LARGE SCALE GENOMIC DNA]</scope>
    <source>
        <strain evidence="2 3">U0105</strain>
    </source>
</reference>
<gene>
    <name evidence="2" type="ORF">DRW07_14800</name>
</gene>
<evidence type="ECO:0000256" key="1">
    <source>
        <dbReference type="SAM" id="Phobius"/>
    </source>
</evidence>